<dbReference type="PROSITE" id="PS51257">
    <property type="entry name" value="PROKAR_LIPOPROTEIN"/>
    <property type="match status" value="1"/>
</dbReference>
<dbReference type="OrthoDB" id="6565185at2"/>
<keyword evidence="2" id="KW-1185">Reference proteome</keyword>
<dbReference type="EMBL" id="LS483470">
    <property type="protein sequence ID" value="SQI41579.1"/>
    <property type="molecule type" value="Genomic_DNA"/>
</dbReference>
<dbReference type="KEGG" id="lri:NCTC12151_02170"/>
<protein>
    <recommendedName>
        <fullName evidence="3">Lipoprotein</fullName>
    </recommendedName>
</protein>
<evidence type="ECO:0000313" key="2">
    <source>
        <dbReference type="Proteomes" id="UP000249005"/>
    </source>
</evidence>
<evidence type="ECO:0000313" key="1">
    <source>
        <dbReference type="EMBL" id="SQI41579.1"/>
    </source>
</evidence>
<gene>
    <name evidence="1" type="ORF">NCTC12151_02170</name>
</gene>
<proteinExistence type="predicted"/>
<evidence type="ECO:0008006" key="3">
    <source>
        <dbReference type="Google" id="ProtNLM"/>
    </source>
</evidence>
<dbReference type="AlphaFoldDB" id="A0A2X4USZ4"/>
<reference evidence="1 2" key="1">
    <citation type="submission" date="2018-06" db="EMBL/GenBank/DDBJ databases">
        <authorList>
            <consortium name="Pathogen Informatics"/>
            <person name="Doyle S."/>
        </authorList>
    </citation>
    <scope>NUCLEOTIDE SEQUENCE [LARGE SCALE GENOMIC DNA]</scope>
    <source>
        <strain evidence="1 2">NCTC12151</strain>
    </source>
</reference>
<organism evidence="1 2">
    <name type="scientific">Leminorella richardii</name>
    <dbReference type="NCBI Taxonomy" id="158841"/>
    <lineage>
        <taxon>Bacteria</taxon>
        <taxon>Pseudomonadati</taxon>
        <taxon>Pseudomonadota</taxon>
        <taxon>Gammaproteobacteria</taxon>
        <taxon>Enterobacterales</taxon>
        <taxon>Budviciaceae</taxon>
        <taxon>Leminorella</taxon>
    </lineage>
</organism>
<name>A0A2X4USZ4_9GAMM</name>
<sequence length="285" mass="32277">MFKKALVFIAAIGLAGCFGGSKEFSIDNPTDKPLSVSIDNKEYTVPAGEMQNVTLSAGPHSLTLSTGETVKFSVLCAYGNSERSGIINPTRTRYVYVVQKYLADGTQPFTENGEVHVLKINGEEFTGPFTDLGNELFIDSHIKNWSFGPTESLPETVYASSKDTYKTKLFRVNDFIHYYNTDFSPSEDYSRRTHIRESAYKKPELSYNATEPELQQNLSDALKIYHQFIHADSASKQKDLMEQFEQQERAKWKNPKTKSAENARYYEVMSNINSVFWSSIVELSD</sequence>
<accession>A0A2X4USZ4</accession>
<dbReference type="Proteomes" id="UP000249005">
    <property type="component" value="Chromosome 1"/>
</dbReference>